<feature type="transmembrane region" description="Helical" evidence="9">
    <location>
        <begin position="30"/>
        <end position="51"/>
    </location>
</feature>
<dbReference type="InterPro" id="IPR006153">
    <property type="entry name" value="Cation/H_exchanger_TM"/>
</dbReference>
<keyword evidence="8 9" id="KW-0472">Membrane</keyword>
<feature type="transmembrane region" description="Helical" evidence="9">
    <location>
        <begin position="338"/>
        <end position="360"/>
    </location>
</feature>
<keyword evidence="6 9" id="KW-1133">Transmembrane helix</keyword>
<feature type="transmembrane region" description="Helical" evidence="9">
    <location>
        <begin position="229"/>
        <end position="260"/>
    </location>
</feature>
<reference evidence="11 12" key="1">
    <citation type="submission" date="2019-09" db="EMBL/GenBank/DDBJ databases">
        <title>NBRP : Genome information of microbial organism related human and environment.</title>
        <authorList>
            <person name="Hattori M."/>
            <person name="Oshima K."/>
            <person name="Inaba H."/>
            <person name="Suda W."/>
            <person name="Sakamoto M."/>
            <person name="Iino T."/>
            <person name="Kitahara M."/>
            <person name="Oshida Y."/>
            <person name="Iida T."/>
            <person name="Kudo T."/>
            <person name="Itoh T."/>
            <person name="Ohkuma M."/>
        </authorList>
    </citation>
    <scope>NUCLEOTIDE SEQUENCE [LARGE SCALE GENOMIC DNA]</scope>
    <source>
        <strain evidence="11 12">Hi-2</strain>
    </source>
</reference>
<dbReference type="GO" id="GO:0015297">
    <property type="term" value="F:antiporter activity"/>
    <property type="evidence" value="ECO:0007669"/>
    <property type="project" value="UniProtKB-KW"/>
</dbReference>
<evidence type="ECO:0000256" key="7">
    <source>
        <dbReference type="ARBA" id="ARBA00023065"/>
    </source>
</evidence>
<evidence type="ECO:0000256" key="1">
    <source>
        <dbReference type="ARBA" id="ARBA00004651"/>
    </source>
</evidence>
<protein>
    <submittedName>
        <fullName evidence="11">Sodium:proton antiporter</fullName>
    </submittedName>
</protein>
<dbReference type="GO" id="GO:1902600">
    <property type="term" value="P:proton transmembrane transport"/>
    <property type="evidence" value="ECO:0007669"/>
    <property type="project" value="InterPro"/>
</dbReference>
<keyword evidence="5 9" id="KW-0812">Transmembrane</keyword>
<keyword evidence="7" id="KW-0406">Ion transport</keyword>
<evidence type="ECO:0000313" key="11">
    <source>
        <dbReference type="EMBL" id="GEQ97339.1"/>
    </source>
</evidence>
<dbReference type="AlphaFoldDB" id="A0A5A7MR40"/>
<evidence type="ECO:0000256" key="9">
    <source>
        <dbReference type="SAM" id="Phobius"/>
    </source>
</evidence>
<feature type="transmembrane region" description="Helical" evidence="9">
    <location>
        <begin position="307"/>
        <end position="326"/>
    </location>
</feature>
<organism evidence="11 12">
    <name type="scientific">Iodidimonas gelatinilytica</name>
    <dbReference type="NCBI Taxonomy" id="1236966"/>
    <lineage>
        <taxon>Bacteria</taxon>
        <taxon>Pseudomonadati</taxon>
        <taxon>Pseudomonadota</taxon>
        <taxon>Alphaproteobacteria</taxon>
        <taxon>Iodidimonadales</taxon>
        <taxon>Iodidimonadaceae</taxon>
        <taxon>Iodidimonas</taxon>
    </lineage>
</organism>
<evidence type="ECO:0000256" key="2">
    <source>
        <dbReference type="ARBA" id="ARBA00022448"/>
    </source>
</evidence>
<gene>
    <name evidence="11" type="ORF">JCM17844_09760</name>
</gene>
<comment type="subcellular location">
    <subcellularLocation>
        <location evidence="1">Cell membrane</location>
        <topology evidence="1">Multi-pass membrane protein</topology>
    </subcellularLocation>
</comment>
<dbReference type="InterPro" id="IPR038770">
    <property type="entry name" value="Na+/solute_symporter_sf"/>
</dbReference>
<proteinExistence type="predicted"/>
<dbReference type="PANTHER" id="PTHR32507:SF8">
    <property type="entry name" value="CNH1P"/>
    <property type="match status" value="1"/>
</dbReference>
<accession>A0A5A7MR40</accession>
<feature type="transmembrane region" description="Helical" evidence="9">
    <location>
        <begin position="158"/>
        <end position="176"/>
    </location>
</feature>
<dbReference type="GO" id="GO:0005886">
    <property type="term" value="C:plasma membrane"/>
    <property type="evidence" value="ECO:0007669"/>
    <property type="project" value="UniProtKB-SubCell"/>
</dbReference>
<dbReference type="PANTHER" id="PTHR32507">
    <property type="entry name" value="NA(+)/H(+) ANTIPORTER 1"/>
    <property type="match status" value="1"/>
</dbReference>
<dbReference type="RefSeq" id="WP_149999839.1">
    <property type="nucleotide sequence ID" value="NZ_BKCL01000002.1"/>
</dbReference>
<feature type="transmembrane region" description="Helical" evidence="9">
    <location>
        <begin position="58"/>
        <end position="77"/>
    </location>
</feature>
<feature type="transmembrane region" description="Helical" evidence="9">
    <location>
        <begin position="119"/>
        <end position="138"/>
    </location>
</feature>
<evidence type="ECO:0000259" key="10">
    <source>
        <dbReference type="Pfam" id="PF00999"/>
    </source>
</evidence>
<dbReference type="Pfam" id="PF00999">
    <property type="entry name" value="Na_H_Exchanger"/>
    <property type="match status" value="1"/>
</dbReference>
<name>A0A5A7MR40_9PROT</name>
<feature type="transmembrane region" description="Helical" evidence="9">
    <location>
        <begin position="366"/>
        <end position="388"/>
    </location>
</feature>
<feature type="transmembrane region" description="Helical" evidence="9">
    <location>
        <begin position="188"/>
        <end position="209"/>
    </location>
</feature>
<evidence type="ECO:0000256" key="4">
    <source>
        <dbReference type="ARBA" id="ARBA00022475"/>
    </source>
</evidence>
<evidence type="ECO:0000256" key="6">
    <source>
        <dbReference type="ARBA" id="ARBA00022989"/>
    </source>
</evidence>
<dbReference type="Proteomes" id="UP000322084">
    <property type="component" value="Unassembled WGS sequence"/>
</dbReference>
<sequence>MSAMDLAILAAGTLFYAVFSKRLNDGLVTLPMAFALFGFLVGADGFDLVAFDTGHGSIHLLAELTLALVLFSDAARLDVKELLNGKILALRMLLVGLPLAVLIGGVLALLLFPDAPPTAAFLLAAMLAPTDAALGQAVLTNKDVPLETREVMTAESGLNDGLALPAVVMFAILASASDGPGSSGPAMAQFAVMQIVLGPLSGIIVAYLGGHLIDWAVRSGTVAKALEGVAMLALALLAYALAESIGGNGFLAAFSAGITLGCTVKHRCGALIDFMEEEGQILTAFTFLLFGATLLPDGLAVMGWGTVLYALASLFVVRVVAIMLSFMGSKVDYPGRLFMGWFGPRGLASILFALMIFETYDVPFHAELQACVMLTVAFSIVLHGLSATPLSRLYGRYMGGDC</sequence>
<dbReference type="Gene3D" id="1.20.1530.20">
    <property type="match status" value="1"/>
</dbReference>
<keyword evidence="3" id="KW-0050">Antiport</keyword>
<keyword evidence="2" id="KW-0813">Transport</keyword>
<keyword evidence="4" id="KW-1003">Cell membrane</keyword>
<evidence type="ECO:0000256" key="3">
    <source>
        <dbReference type="ARBA" id="ARBA00022449"/>
    </source>
</evidence>
<evidence type="ECO:0000256" key="8">
    <source>
        <dbReference type="ARBA" id="ARBA00023136"/>
    </source>
</evidence>
<evidence type="ECO:0000256" key="5">
    <source>
        <dbReference type="ARBA" id="ARBA00022692"/>
    </source>
</evidence>
<comment type="caution">
    <text evidence="11">The sequence shown here is derived from an EMBL/GenBank/DDBJ whole genome shotgun (WGS) entry which is preliminary data.</text>
</comment>
<evidence type="ECO:0000313" key="12">
    <source>
        <dbReference type="Proteomes" id="UP000322084"/>
    </source>
</evidence>
<feature type="transmembrane region" description="Helical" evidence="9">
    <location>
        <begin position="89"/>
        <end position="112"/>
    </location>
</feature>
<dbReference type="EMBL" id="BKCL01000002">
    <property type="protein sequence ID" value="GEQ97339.1"/>
    <property type="molecule type" value="Genomic_DNA"/>
</dbReference>
<feature type="domain" description="Cation/H+ exchanger transmembrane" evidence="10">
    <location>
        <begin position="14"/>
        <end position="391"/>
    </location>
</feature>